<protein>
    <recommendedName>
        <fullName evidence="5">Epoxide hydrolase N-terminal domain-containing protein</fullName>
    </recommendedName>
</protein>
<keyword evidence="2" id="KW-0058">Aromatic hydrocarbons catabolism</keyword>
<dbReference type="GO" id="GO:0097176">
    <property type="term" value="P:epoxide metabolic process"/>
    <property type="evidence" value="ECO:0007669"/>
    <property type="project" value="TreeGrafter"/>
</dbReference>
<evidence type="ECO:0000313" key="6">
    <source>
        <dbReference type="EMBL" id="KIW61364.1"/>
    </source>
</evidence>
<dbReference type="GeneID" id="25323402"/>
<dbReference type="EMBL" id="KN847317">
    <property type="protein sequence ID" value="KIW61364.1"/>
    <property type="molecule type" value="Genomic_DNA"/>
</dbReference>
<organism evidence="6 7">
    <name type="scientific">Exophiala xenobiotica</name>
    <dbReference type="NCBI Taxonomy" id="348802"/>
    <lineage>
        <taxon>Eukaryota</taxon>
        <taxon>Fungi</taxon>
        <taxon>Dikarya</taxon>
        <taxon>Ascomycota</taxon>
        <taxon>Pezizomycotina</taxon>
        <taxon>Eurotiomycetes</taxon>
        <taxon>Chaetothyriomycetidae</taxon>
        <taxon>Chaetothyriales</taxon>
        <taxon>Herpotrichiellaceae</taxon>
        <taxon>Exophiala</taxon>
    </lineage>
</organism>
<dbReference type="PRINTS" id="PR00412">
    <property type="entry name" value="EPOXHYDRLASE"/>
</dbReference>
<name>A0A0D2FMN3_9EURO</name>
<evidence type="ECO:0000256" key="3">
    <source>
        <dbReference type="ARBA" id="ARBA00022801"/>
    </source>
</evidence>
<proteinExistence type="inferred from homology"/>
<evidence type="ECO:0000256" key="1">
    <source>
        <dbReference type="ARBA" id="ARBA00010088"/>
    </source>
</evidence>
<dbReference type="PANTHER" id="PTHR21661">
    <property type="entry name" value="EPOXIDE HYDROLASE 1-RELATED"/>
    <property type="match status" value="1"/>
</dbReference>
<feature type="active site" description="Proton donor" evidence="4">
    <location>
        <position position="313"/>
    </location>
</feature>
<dbReference type="Gene3D" id="3.40.50.1820">
    <property type="entry name" value="alpha/beta hydrolase"/>
    <property type="match status" value="1"/>
</dbReference>
<dbReference type="InterPro" id="IPR016292">
    <property type="entry name" value="Epoxide_hydrolase"/>
</dbReference>
<keyword evidence="3" id="KW-0378">Hydrolase</keyword>
<evidence type="ECO:0000256" key="2">
    <source>
        <dbReference type="ARBA" id="ARBA00022797"/>
    </source>
</evidence>
<feature type="active site" description="Proton donor" evidence="4">
    <location>
        <position position="374"/>
    </location>
</feature>
<dbReference type="InterPro" id="IPR000639">
    <property type="entry name" value="Epox_hydrolase-like"/>
</dbReference>
<dbReference type="InterPro" id="IPR029058">
    <property type="entry name" value="AB_hydrolase_fold"/>
</dbReference>
<keyword evidence="7" id="KW-1185">Reference proteome</keyword>
<dbReference type="HOGENOM" id="CLU_019414_0_2_1"/>
<dbReference type="GO" id="GO:0004301">
    <property type="term" value="F:epoxide hydrolase activity"/>
    <property type="evidence" value="ECO:0007669"/>
    <property type="project" value="TreeGrafter"/>
</dbReference>
<accession>A0A0D2FMN3</accession>
<sequence>MSSPIQPYTISIPESQIRDLNDRLDLAKFPDELGDAQWELGAPLNDIQRLTKHWRQNFNWRKAEQKLNGLPHFVTSIQVEGYENLKIHFLHKKSNRKDAIPLLFVHGWPGNFLEAAKILDSLTSAEDGQVCFDIVAPSLPNFGFSEGSKKRGFAMEQYAETLHKLMLSLGYTQYVSQGGDWGWYITRTISKLYPQHCKATHFNMDVGQAPSFLKNPLLAAEAALKPLSEREQQGISRTEWFDKECFGYNLLQSTKPQTLGYGLTDSPVALLAWIYEKLHDWADNYPWTDDEVCTWVSIYWFSTAGPAASCRIYYEMDRQGFWGQRLTRAQLRMWLPGVKIGYSHFPRDIHVLPSTWTRTLGNVVFEKDHSSGGHFAAWECPMDIVADVREMFSKGAGAYGVVEGRTGY</sequence>
<evidence type="ECO:0000256" key="4">
    <source>
        <dbReference type="PIRSR" id="PIRSR001112-1"/>
    </source>
</evidence>
<evidence type="ECO:0000259" key="5">
    <source>
        <dbReference type="Pfam" id="PF06441"/>
    </source>
</evidence>
<dbReference type="Proteomes" id="UP000054342">
    <property type="component" value="Unassembled WGS sequence"/>
</dbReference>
<dbReference type="PANTHER" id="PTHR21661:SF35">
    <property type="entry name" value="EPOXIDE HYDROLASE"/>
    <property type="match status" value="1"/>
</dbReference>
<dbReference type="InterPro" id="IPR010497">
    <property type="entry name" value="Epoxide_hydro_N"/>
</dbReference>
<dbReference type="AlphaFoldDB" id="A0A0D2FMN3"/>
<dbReference type="Pfam" id="PF06441">
    <property type="entry name" value="EHN"/>
    <property type="match status" value="1"/>
</dbReference>
<dbReference type="STRING" id="348802.A0A0D2FMN3"/>
<feature type="active site" description="Nucleophile" evidence="4">
    <location>
        <position position="180"/>
    </location>
</feature>
<dbReference type="OrthoDB" id="7130006at2759"/>
<dbReference type="SUPFAM" id="SSF53474">
    <property type="entry name" value="alpha/beta-Hydrolases"/>
    <property type="match status" value="1"/>
</dbReference>
<feature type="domain" description="Epoxide hydrolase N-terminal" evidence="5">
    <location>
        <begin position="5"/>
        <end position="114"/>
    </location>
</feature>
<reference evidence="6 7" key="1">
    <citation type="submission" date="2015-01" db="EMBL/GenBank/DDBJ databases">
        <title>The Genome Sequence of Exophiala xenobiotica CBS118157.</title>
        <authorList>
            <consortium name="The Broad Institute Genomics Platform"/>
            <person name="Cuomo C."/>
            <person name="de Hoog S."/>
            <person name="Gorbushina A."/>
            <person name="Stielow B."/>
            <person name="Teixiera M."/>
            <person name="Abouelleil A."/>
            <person name="Chapman S.B."/>
            <person name="Priest M."/>
            <person name="Young S.K."/>
            <person name="Wortman J."/>
            <person name="Nusbaum C."/>
            <person name="Birren B."/>
        </authorList>
    </citation>
    <scope>NUCLEOTIDE SEQUENCE [LARGE SCALE GENOMIC DNA]</scope>
    <source>
        <strain evidence="6 7">CBS 118157</strain>
    </source>
</reference>
<comment type="similarity">
    <text evidence="1">Belongs to the peptidase S33 family.</text>
</comment>
<dbReference type="RefSeq" id="XP_013321948.1">
    <property type="nucleotide sequence ID" value="XM_013466494.1"/>
</dbReference>
<evidence type="ECO:0000313" key="7">
    <source>
        <dbReference type="Proteomes" id="UP000054342"/>
    </source>
</evidence>
<dbReference type="PIRSF" id="PIRSF001112">
    <property type="entry name" value="Epoxide_hydrolase"/>
    <property type="match status" value="1"/>
</dbReference>
<gene>
    <name evidence="6" type="ORF">PV05_01494</name>
</gene>